<evidence type="ECO:0000256" key="4">
    <source>
        <dbReference type="ARBA" id="ARBA00022989"/>
    </source>
</evidence>
<dbReference type="Proteomes" id="UP000237340">
    <property type="component" value="Unassembled WGS sequence"/>
</dbReference>
<keyword evidence="9" id="KW-1185">Reference proteome</keyword>
<evidence type="ECO:0000256" key="5">
    <source>
        <dbReference type="ARBA" id="ARBA00023136"/>
    </source>
</evidence>
<dbReference type="InterPro" id="IPR000620">
    <property type="entry name" value="EamA_dom"/>
</dbReference>
<evidence type="ECO:0000313" key="8">
    <source>
        <dbReference type="EMBL" id="POH70304.1"/>
    </source>
</evidence>
<keyword evidence="5 6" id="KW-0472">Membrane</keyword>
<dbReference type="InterPro" id="IPR037185">
    <property type="entry name" value="EmrE-like"/>
</dbReference>
<feature type="domain" description="EamA" evidence="7">
    <location>
        <begin position="277"/>
        <end position="408"/>
    </location>
</feature>
<dbReference type="InterPro" id="IPR050638">
    <property type="entry name" value="AA-Vitamin_Transporters"/>
</dbReference>
<gene>
    <name evidence="8" type="ORF">C3B61_01435</name>
</gene>
<comment type="subcellular location">
    <subcellularLocation>
        <location evidence="1">Membrane</location>
        <topology evidence="1">Multi-pass membrane protein</topology>
    </subcellularLocation>
</comment>
<protein>
    <submittedName>
        <fullName evidence="8">EamA family transporter</fullName>
    </submittedName>
</protein>
<organism evidence="8 9">
    <name type="scientific">Cryobacterium zongtaii</name>
    <dbReference type="NCBI Taxonomy" id="1259217"/>
    <lineage>
        <taxon>Bacteria</taxon>
        <taxon>Bacillati</taxon>
        <taxon>Actinomycetota</taxon>
        <taxon>Actinomycetes</taxon>
        <taxon>Micrococcales</taxon>
        <taxon>Microbacteriaceae</taxon>
        <taxon>Cryobacterium</taxon>
    </lineage>
</organism>
<sequence>MAVPIASAPVRAAPSAVVCQPKSARCTACGRATKLPAPGRVSTRPSSTSRCSARCTVSGLAAWSSTRVRVEGSWSPAGRLATRARRRRSMARCADSLSAEPARVLSSFMKIQNSAIDASPPALSPPEASPAAGLVFGLLGVLAFSFTLPLTRVAVAQLDPLFVGAGRAVGAGILAIVVLAGLRQRLPRGSQWGRLAVVGAGVIAGFPILTSFALQSVPAAHGAVVIGLLPAATAVVAVVRARERPTPRFWLASGLGVVAVVGFVALTAGGLSSLQPADLLLVAAVVLAAIGYGEGALLARELGSWQTICWALIVALPVMVPLMLAGLASGRPAADASAWLAFAYLAGVSMFLGFFAWYRGLAIGPIARVSQIQLLQPVLTIAWAALLLGEDLDPLVLIGALAVILCAAGAVRARIR</sequence>
<dbReference type="PANTHER" id="PTHR32322">
    <property type="entry name" value="INNER MEMBRANE TRANSPORTER"/>
    <property type="match status" value="1"/>
</dbReference>
<dbReference type="GO" id="GO:0016020">
    <property type="term" value="C:membrane"/>
    <property type="evidence" value="ECO:0007669"/>
    <property type="project" value="UniProtKB-SubCell"/>
</dbReference>
<evidence type="ECO:0000313" key="9">
    <source>
        <dbReference type="Proteomes" id="UP000237340"/>
    </source>
</evidence>
<name>A0A2S3ZN06_9MICO</name>
<evidence type="ECO:0000256" key="3">
    <source>
        <dbReference type="ARBA" id="ARBA00022692"/>
    </source>
</evidence>
<feature type="transmembrane region" description="Helical" evidence="6">
    <location>
        <begin position="251"/>
        <end position="273"/>
    </location>
</feature>
<dbReference type="AlphaFoldDB" id="A0A2S3ZN06"/>
<feature type="transmembrane region" description="Helical" evidence="6">
    <location>
        <begin position="220"/>
        <end position="239"/>
    </location>
</feature>
<feature type="transmembrane region" description="Helical" evidence="6">
    <location>
        <begin position="395"/>
        <end position="415"/>
    </location>
</feature>
<keyword evidence="3 6" id="KW-0812">Transmembrane</keyword>
<dbReference type="EMBL" id="PPXD01000001">
    <property type="protein sequence ID" value="POH70304.1"/>
    <property type="molecule type" value="Genomic_DNA"/>
</dbReference>
<dbReference type="SUPFAM" id="SSF103481">
    <property type="entry name" value="Multidrug resistance efflux transporter EmrE"/>
    <property type="match status" value="2"/>
</dbReference>
<feature type="transmembrane region" description="Helical" evidence="6">
    <location>
        <begin position="279"/>
        <end position="298"/>
    </location>
</feature>
<feature type="transmembrane region" description="Helical" evidence="6">
    <location>
        <begin position="131"/>
        <end position="155"/>
    </location>
</feature>
<feature type="transmembrane region" description="Helical" evidence="6">
    <location>
        <begin position="161"/>
        <end position="182"/>
    </location>
</feature>
<proteinExistence type="inferred from homology"/>
<feature type="domain" description="EamA" evidence="7">
    <location>
        <begin position="133"/>
        <end position="263"/>
    </location>
</feature>
<keyword evidence="4 6" id="KW-1133">Transmembrane helix</keyword>
<dbReference type="Pfam" id="PF00892">
    <property type="entry name" value="EamA"/>
    <property type="match status" value="2"/>
</dbReference>
<feature type="transmembrane region" description="Helical" evidence="6">
    <location>
        <begin position="370"/>
        <end position="389"/>
    </location>
</feature>
<evidence type="ECO:0000256" key="6">
    <source>
        <dbReference type="SAM" id="Phobius"/>
    </source>
</evidence>
<evidence type="ECO:0000256" key="2">
    <source>
        <dbReference type="ARBA" id="ARBA00007362"/>
    </source>
</evidence>
<accession>A0A2S3ZN06</accession>
<evidence type="ECO:0000256" key="1">
    <source>
        <dbReference type="ARBA" id="ARBA00004141"/>
    </source>
</evidence>
<feature type="transmembrane region" description="Helical" evidence="6">
    <location>
        <begin position="310"/>
        <end position="330"/>
    </location>
</feature>
<feature type="transmembrane region" description="Helical" evidence="6">
    <location>
        <begin position="194"/>
        <end position="214"/>
    </location>
</feature>
<evidence type="ECO:0000259" key="7">
    <source>
        <dbReference type="Pfam" id="PF00892"/>
    </source>
</evidence>
<comment type="caution">
    <text evidence="8">The sequence shown here is derived from an EMBL/GenBank/DDBJ whole genome shotgun (WGS) entry which is preliminary data.</text>
</comment>
<reference evidence="8 9" key="1">
    <citation type="submission" date="2018-01" db="EMBL/GenBank/DDBJ databases">
        <title>Cryobacterium sp. nov., from glaciers in China.</title>
        <authorList>
            <person name="Liu Q."/>
            <person name="Xin Y.-H."/>
        </authorList>
    </citation>
    <scope>NUCLEOTIDE SEQUENCE [LARGE SCALE GENOMIC DNA]</scope>
    <source>
        <strain evidence="8 9">TMN-42</strain>
    </source>
</reference>
<feature type="transmembrane region" description="Helical" evidence="6">
    <location>
        <begin position="336"/>
        <end position="358"/>
    </location>
</feature>
<dbReference type="PANTHER" id="PTHR32322:SF2">
    <property type="entry name" value="EAMA DOMAIN-CONTAINING PROTEIN"/>
    <property type="match status" value="1"/>
</dbReference>
<comment type="similarity">
    <text evidence="2">Belongs to the EamA transporter family.</text>
</comment>